<comment type="similarity">
    <text evidence="2">Belongs to the TlyA family.</text>
</comment>
<dbReference type="PANTHER" id="PTHR32319">
    <property type="entry name" value="BACTERIAL HEMOLYSIN-LIKE PROTEIN"/>
    <property type="match status" value="1"/>
</dbReference>
<comment type="caution">
    <text evidence="5">The sequence shown here is derived from an EMBL/GenBank/DDBJ whole genome shotgun (WGS) entry which is preliminary data.</text>
</comment>
<name>A0A2T5RIB1_9FIRM</name>
<evidence type="ECO:0000313" key="6">
    <source>
        <dbReference type="EMBL" id="TDP97004.1"/>
    </source>
</evidence>
<evidence type="ECO:0000313" key="5">
    <source>
        <dbReference type="EMBL" id="PTV97994.1"/>
    </source>
</evidence>
<dbReference type="InterPro" id="IPR036986">
    <property type="entry name" value="S4_RNA-bd_sf"/>
</dbReference>
<evidence type="ECO:0000256" key="2">
    <source>
        <dbReference type="ARBA" id="ARBA00029460"/>
    </source>
</evidence>
<keyword evidence="5" id="KW-0808">Transferase</keyword>
<dbReference type="Pfam" id="PF01728">
    <property type="entry name" value="FtsJ"/>
    <property type="match status" value="1"/>
</dbReference>
<organism evidence="5 7">
    <name type="scientific">Halanaerobium saccharolyticum</name>
    <dbReference type="NCBI Taxonomy" id="43595"/>
    <lineage>
        <taxon>Bacteria</taxon>
        <taxon>Bacillati</taxon>
        <taxon>Bacillota</taxon>
        <taxon>Clostridia</taxon>
        <taxon>Halanaerobiales</taxon>
        <taxon>Halanaerobiaceae</taxon>
        <taxon>Halanaerobium</taxon>
    </lineage>
</organism>
<dbReference type="EMBL" id="QAXS01000020">
    <property type="protein sequence ID" value="PTV97994.1"/>
    <property type="molecule type" value="Genomic_DNA"/>
</dbReference>
<dbReference type="SUPFAM" id="SSF55174">
    <property type="entry name" value="Alpha-L RNA-binding motif"/>
    <property type="match status" value="1"/>
</dbReference>
<dbReference type="EMBL" id="SNXX01000006">
    <property type="protein sequence ID" value="TDP97004.1"/>
    <property type="molecule type" value="Genomic_DNA"/>
</dbReference>
<gene>
    <name evidence="6" type="ORF">C7957_106101</name>
    <name evidence="5" type="ORF">C8C76_1204</name>
</gene>
<dbReference type="PIRSF" id="PIRSF005578">
    <property type="entry name" value="TlyA"/>
    <property type="match status" value="1"/>
</dbReference>
<dbReference type="Proteomes" id="UP000295176">
    <property type="component" value="Unassembled WGS sequence"/>
</dbReference>
<dbReference type="AlphaFoldDB" id="A0A2T5RIB1"/>
<dbReference type="NCBIfam" id="TIGR00478">
    <property type="entry name" value="tly"/>
    <property type="match status" value="1"/>
</dbReference>
<dbReference type="CDD" id="cd00165">
    <property type="entry name" value="S4"/>
    <property type="match status" value="1"/>
</dbReference>
<reference evidence="5 7" key="1">
    <citation type="submission" date="2018-04" db="EMBL/GenBank/DDBJ databases">
        <title>Subsurface microbial communities from deep shales in Ohio and West Virginia, USA.</title>
        <authorList>
            <person name="Wrighton K."/>
        </authorList>
    </citation>
    <scope>NUCLEOTIDE SEQUENCE [LARGE SCALE GENOMIC DNA]</scope>
    <source>
        <strain evidence="6 8">MSL 7</strain>
        <strain evidence="5 7">WC1</strain>
    </source>
</reference>
<dbReference type="Gene3D" id="3.10.290.10">
    <property type="entry name" value="RNA-binding S4 domain"/>
    <property type="match status" value="1"/>
</dbReference>
<dbReference type="PROSITE" id="PS50889">
    <property type="entry name" value="S4"/>
    <property type="match status" value="1"/>
</dbReference>
<dbReference type="OrthoDB" id="9784736at2"/>
<sequence>MARKERLDIVVTERGMFRSRSQAKRAIMAGLVFVDGQREDKAGTQIDPEAEIEYRGDKNPYVSRGGLKLEKALEIFAVDPAAKEAIDIGASTGGFTDCLLQHGATKVYAIDVGYGQLAWKLRQDKRVEVLERCNFRHLEKDQLPVEVPLVVTDVSFISLRLIVPGVKKFIKNNGDFIALIKPQFEAGRERVGKNGVVKDPAVHIDVIESLSDFFLKEGFEPLALNYSPITGAQSKNIEYLVHLRYCENKPEFDRQSWQDKINKTVRTAHTELGGS</sequence>
<evidence type="ECO:0000256" key="1">
    <source>
        <dbReference type="ARBA" id="ARBA00022884"/>
    </source>
</evidence>
<dbReference type="Proteomes" id="UP000244089">
    <property type="component" value="Unassembled WGS sequence"/>
</dbReference>
<evidence type="ECO:0000256" key="3">
    <source>
        <dbReference type="PROSITE-ProRule" id="PRU00182"/>
    </source>
</evidence>
<feature type="domain" description="RNA-binding S4" evidence="4">
    <location>
        <begin position="5"/>
        <end position="70"/>
    </location>
</feature>
<evidence type="ECO:0000313" key="8">
    <source>
        <dbReference type="Proteomes" id="UP000295176"/>
    </source>
</evidence>
<dbReference type="InterPro" id="IPR002942">
    <property type="entry name" value="S4_RNA-bd"/>
</dbReference>
<dbReference type="InterPro" id="IPR029063">
    <property type="entry name" value="SAM-dependent_MTases_sf"/>
</dbReference>
<accession>A0A2T5RIB1</accession>
<proteinExistence type="inferred from homology"/>
<keyword evidence="5" id="KW-0489">Methyltransferase</keyword>
<dbReference type="InterPro" id="IPR004538">
    <property type="entry name" value="Hemolysin_A/TlyA"/>
</dbReference>
<protein>
    <submittedName>
        <fullName evidence="5">23S rRNA (Cytidine1920-2'-O)/16S rRNA (Cytidine1409-2'-O)-methyltransferase</fullName>
    </submittedName>
</protein>
<evidence type="ECO:0000259" key="4">
    <source>
        <dbReference type="SMART" id="SM00363"/>
    </source>
</evidence>
<keyword evidence="1 3" id="KW-0694">RNA-binding</keyword>
<dbReference type="PANTHER" id="PTHR32319:SF0">
    <property type="entry name" value="BACTERIAL HEMOLYSIN-LIKE PROTEIN"/>
    <property type="match status" value="1"/>
</dbReference>
<dbReference type="RefSeq" id="WP_108140781.1">
    <property type="nucleotide sequence ID" value="NZ_QAXS01000020.1"/>
</dbReference>
<dbReference type="GO" id="GO:0008168">
    <property type="term" value="F:methyltransferase activity"/>
    <property type="evidence" value="ECO:0007669"/>
    <property type="project" value="UniProtKB-KW"/>
</dbReference>
<dbReference type="InterPro" id="IPR047048">
    <property type="entry name" value="TlyA"/>
</dbReference>
<dbReference type="GO" id="GO:0003723">
    <property type="term" value="F:RNA binding"/>
    <property type="evidence" value="ECO:0007669"/>
    <property type="project" value="UniProtKB-KW"/>
</dbReference>
<dbReference type="InterPro" id="IPR002877">
    <property type="entry name" value="RNA_MeTrfase_FtsJ_dom"/>
</dbReference>
<dbReference type="GO" id="GO:0032259">
    <property type="term" value="P:methylation"/>
    <property type="evidence" value="ECO:0007669"/>
    <property type="project" value="UniProtKB-KW"/>
</dbReference>
<evidence type="ECO:0000313" key="7">
    <source>
        <dbReference type="Proteomes" id="UP000244089"/>
    </source>
</evidence>
<dbReference type="SUPFAM" id="SSF53335">
    <property type="entry name" value="S-adenosyl-L-methionine-dependent methyltransferases"/>
    <property type="match status" value="1"/>
</dbReference>
<dbReference type="Gene3D" id="3.40.50.150">
    <property type="entry name" value="Vaccinia Virus protein VP39"/>
    <property type="match status" value="1"/>
</dbReference>
<dbReference type="Pfam" id="PF01479">
    <property type="entry name" value="S4"/>
    <property type="match status" value="1"/>
</dbReference>
<dbReference type="SMART" id="SM00363">
    <property type="entry name" value="S4"/>
    <property type="match status" value="1"/>
</dbReference>